<dbReference type="InterPro" id="IPR000847">
    <property type="entry name" value="LysR_HTH_N"/>
</dbReference>
<dbReference type="InterPro" id="IPR036390">
    <property type="entry name" value="WH_DNA-bd_sf"/>
</dbReference>
<name>A0ABY6H023_9GAMM</name>
<feature type="domain" description="HTH lysR-type" evidence="5">
    <location>
        <begin position="37"/>
        <end position="94"/>
    </location>
</feature>
<dbReference type="PANTHER" id="PTHR30126:SF94">
    <property type="entry name" value="LYSR FAMILY TRANSCRIPTIONAL REGULATOR"/>
    <property type="match status" value="1"/>
</dbReference>
<evidence type="ECO:0000256" key="1">
    <source>
        <dbReference type="ARBA" id="ARBA00009437"/>
    </source>
</evidence>
<keyword evidence="7" id="KW-1185">Reference proteome</keyword>
<dbReference type="SUPFAM" id="SSF53850">
    <property type="entry name" value="Periplasmic binding protein-like II"/>
    <property type="match status" value="1"/>
</dbReference>
<reference evidence="6" key="1">
    <citation type="submission" date="2022-10" db="EMBL/GenBank/DDBJ databases">
        <title>Completed Genome Sequence of two octocoral isolated bacterium, Endozoicomonas euniceicola EF212T and Endozoicomonas gorgoniicola PS125T.</title>
        <authorList>
            <person name="Chiou Y.-J."/>
            <person name="Chen Y.-H."/>
        </authorList>
    </citation>
    <scope>NUCLEOTIDE SEQUENCE</scope>
    <source>
        <strain evidence="6">EF212</strain>
    </source>
</reference>
<dbReference type="Pfam" id="PF00126">
    <property type="entry name" value="HTH_1"/>
    <property type="match status" value="1"/>
</dbReference>
<evidence type="ECO:0000256" key="2">
    <source>
        <dbReference type="ARBA" id="ARBA00023015"/>
    </source>
</evidence>
<evidence type="ECO:0000313" key="7">
    <source>
        <dbReference type="Proteomes" id="UP001163255"/>
    </source>
</evidence>
<dbReference type="CDD" id="cd08420">
    <property type="entry name" value="PBP2_CysL_like"/>
    <property type="match status" value="1"/>
</dbReference>
<protein>
    <submittedName>
        <fullName evidence="6">LysR substrate-binding domain-containing protein</fullName>
    </submittedName>
</protein>
<dbReference type="PANTHER" id="PTHR30126">
    <property type="entry name" value="HTH-TYPE TRANSCRIPTIONAL REGULATOR"/>
    <property type="match status" value="1"/>
</dbReference>
<keyword evidence="2" id="KW-0805">Transcription regulation</keyword>
<evidence type="ECO:0000259" key="5">
    <source>
        <dbReference type="PROSITE" id="PS50931"/>
    </source>
</evidence>
<dbReference type="InterPro" id="IPR005119">
    <property type="entry name" value="LysR_subst-bd"/>
</dbReference>
<sequence length="333" mass="36490">MFHIRASGGGWLPAFASPGAAPEVTRKQKGWVNGMHITLRQLEIFKAVAQSGRVTAAAELLFISQPAASMALSELEKHLGSLFDRHQGASMTLSDSGRALLPMACELVDRAKEIERQFVNGSCYEQGVLKICASSTVGNNLMPKILGDFAREFPRIRTELTIDNTRSIVNSLVAMDIDMAVVEGTCLHPDIDVYTWREDELVIIAHPSHPLANKESVELKDLKDEGWILRESGSGTRELFDEVIAAQLVTPRILMSLNRSEAIKQAVADGLGVACISRLAVWRAVSGGLLSIINVSDLSLKRYLYLLLNRNKYRSGVVQKITDFILSSKSGGE</sequence>
<evidence type="ECO:0000256" key="3">
    <source>
        <dbReference type="ARBA" id="ARBA00023125"/>
    </source>
</evidence>
<keyword evidence="4" id="KW-0804">Transcription</keyword>
<dbReference type="EMBL" id="CP103300">
    <property type="protein sequence ID" value="UYM18397.1"/>
    <property type="molecule type" value="Genomic_DNA"/>
</dbReference>
<dbReference type="RefSeq" id="WP_262601163.1">
    <property type="nucleotide sequence ID" value="NZ_CP103300.1"/>
</dbReference>
<dbReference type="Gene3D" id="1.10.10.10">
    <property type="entry name" value="Winged helix-like DNA-binding domain superfamily/Winged helix DNA-binding domain"/>
    <property type="match status" value="1"/>
</dbReference>
<evidence type="ECO:0000313" key="6">
    <source>
        <dbReference type="EMBL" id="UYM18397.1"/>
    </source>
</evidence>
<proteinExistence type="inferred from homology"/>
<keyword evidence="3" id="KW-0238">DNA-binding</keyword>
<accession>A0ABY6H023</accession>
<dbReference type="Pfam" id="PF03466">
    <property type="entry name" value="LysR_substrate"/>
    <property type="match status" value="1"/>
</dbReference>
<dbReference type="SUPFAM" id="SSF46785">
    <property type="entry name" value="Winged helix' DNA-binding domain"/>
    <property type="match status" value="1"/>
</dbReference>
<dbReference type="InterPro" id="IPR036388">
    <property type="entry name" value="WH-like_DNA-bd_sf"/>
</dbReference>
<dbReference type="Gene3D" id="3.40.190.290">
    <property type="match status" value="1"/>
</dbReference>
<dbReference type="Proteomes" id="UP001163255">
    <property type="component" value="Chromosome"/>
</dbReference>
<comment type="similarity">
    <text evidence="1">Belongs to the LysR transcriptional regulatory family.</text>
</comment>
<dbReference type="PROSITE" id="PS50931">
    <property type="entry name" value="HTH_LYSR"/>
    <property type="match status" value="1"/>
</dbReference>
<gene>
    <name evidence="6" type="ORF">NX720_10960</name>
</gene>
<evidence type="ECO:0000256" key="4">
    <source>
        <dbReference type="ARBA" id="ARBA00023163"/>
    </source>
</evidence>
<organism evidence="6 7">
    <name type="scientific">Endozoicomonas euniceicola</name>
    <dbReference type="NCBI Taxonomy" id="1234143"/>
    <lineage>
        <taxon>Bacteria</taxon>
        <taxon>Pseudomonadati</taxon>
        <taxon>Pseudomonadota</taxon>
        <taxon>Gammaproteobacteria</taxon>
        <taxon>Oceanospirillales</taxon>
        <taxon>Endozoicomonadaceae</taxon>
        <taxon>Endozoicomonas</taxon>
    </lineage>
</organism>